<dbReference type="GO" id="GO:0003862">
    <property type="term" value="F:3-isopropylmalate dehydrogenase activity"/>
    <property type="evidence" value="ECO:0007669"/>
    <property type="project" value="InterPro"/>
</dbReference>
<evidence type="ECO:0000256" key="5">
    <source>
        <dbReference type="ARBA" id="ARBA00023002"/>
    </source>
</evidence>
<evidence type="ECO:0000313" key="9">
    <source>
        <dbReference type="EMBL" id="HDD52479.1"/>
    </source>
</evidence>
<comment type="caution">
    <text evidence="9">The sequence shown here is derived from an EMBL/GenBank/DDBJ whole genome shotgun (WGS) entry which is preliminary data.</text>
</comment>
<dbReference type="SMART" id="SM01329">
    <property type="entry name" value="Iso_dh"/>
    <property type="match status" value="1"/>
</dbReference>
<protein>
    <submittedName>
        <fullName evidence="9">3-isopropylmalate dehydrogenase</fullName>
    </submittedName>
</protein>
<evidence type="ECO:0000259" key="8">
    <source>
        <dbReference type="SMART" id="SM01329"/>
    </source>
</evidence>
<dbReference type="AlphaFoldDB" id="A0A7C0YCE3"/>
<keyword evidence="7" id="KW-0100">Branched-chain amino acid biosynthesis</keyword>
<dbReference type="SUPFAM" id="SSF53659">
    <property type="entry name" value="Isocitrate/Isopropylmalate dehydrogenase-like"/>
    <property type="match status" value="1"/>
</dbReference>
<keyword evidence="6" id="KW-0520">NAD</keyword>
<dbReference type="PANTHER" id="PTHR42979:SF1">
    <property type="entry name" value="3-ISOPROPYLMALATE DEHYDROGENASE"/>
    <property type="match status" value="1"/>
</dbReference>
<dbReference type="InterPro" id="IPR024084">
    <property type="entry name" value="IsoPropMal-DH-like_dom"/>
</dbReference>
<keyword evidence="4" id="KW-0460">Magnesium</keyword>
<proteinExistence type="predicted"/>
<evidence type="ECO:0000256" key="4">
    <source>
        <dbReference type="ARBA" id="ARBA00022842"/>
    </source>
</evidence>
<keyword evidence="2" id="KW-0028">Amino-acid biosynthesis</keyword>
<evidence type="ECO:0000256" key="2">
    <source>
        <dbReference type="ARBA" id="ARBA00022605"/>
    </source>
</evidence>
<reference evidence="9" key="1">
    <citation type="journal article" date="2020" name="mSystems">
        <title>Genome- and Community-Level Interaction Insights into Carbon Utilization and Element Cycling Functions of Hydrothermarchaeota in Hydrothermal Sediment.</title>
        <authorList>
            <person name="Zhou Z."/>
            <person name="Liu Y."/>
            <person name="Xu W."/>
            <person name="Pan J."/>
            <person name="Luo Z.H."/>
            <person name="Li M."/>
        </authorList>
    </citation>
    <scope>NUCLEOTIDE SEQUENCE [LARGE SCALE GENOMIC DNA]</scope>
    <source>
        <strain evidence="9">HyVt-115</strain>
    </source>
</reference>
<dbReference type="EMBL" id="DQWS01000009">
    <property type="protein sequence ID" value="HDD52479.1"/>
    <property type="molecule type" value="Genomic_DNA"/>
</dbReference>
<organism evidence="9">
    <name type="scientific">Thermosulfidibacter takaii</name>
    <dbReference type="NCBI Taxonomy" id="412593"/>
    <lineage>
        <taxon>Bacteria</taxon>
        <taxon>Pseudomonadati</taxon>
        <taxon>Thermosulfidibacterota</taxon>
        <taxon>Thermosulfidibacteria</taxon>
        <taxon>Thermosulfidibacterales</taxon>
        <taxon>Thermosulfidibacteraceae</taxon>
    </lineage>
</organism>
<evidence type="ECO:0000256" key="1">
    <source>
        <dbReference type="ARBA" id="ARBA00022430"/>
    </source>
</evidence>
<dbReference type="Gene3D" id="3.40.718.10">
    <property type="entry name" value="Isopropylmalate Dehydrogenase"/>
    <property type="match status" value="1"/>
</dbReference>
<accession>A0A7C0YCE3</accession>
<dbReference type="GO" id="GO:0046872">
    <property type="term" value="F:metal ion binding"/>
    <property type="evidence" value="ECO:0007669"/>
    <property type="project" value="UniProtKB-KW"/>
</dbReference>
<evidence type="ECO:0000256" key="7">
    <source>
        <dbReference type="ARBA" id="ARBA00023304"/>
    </source>
</evidence>
<evidence type="ECO:0000256" key="6">
    <source>
        <dbReference type="ARBA" id="ARBA00023027"/>
    </source>
</evidence>
<dbReference type="Proteomes" id="UP000885690">
    <property type="component" value="Unassembled WGS sequence"/>
</dbReference>
<feature type="non-terminal residue" evidence="9">
    <location>
        <position position="1"/>
    </location>
</feature>
<dbReference type="GO" id="GO:0009098">
    <property type="term" value="P:L-leucine biosynthetic process"/>
    <property type="evidence" value="ECO:0007669"/>
    <property type="project" value="UniProtKB-KW"/>
</dbReference>
<dbReference type="PANTHER" id="PTHR42979">
    <property type="entry name" value="3-ISOPROPYLMALATE DEHYDROGENASE"/>
    <property type="match status" value="1"/>
</dbReference>
<keyword evidence="3" id="KW-0479">Metal-binding</keyword>
<keyword evidence="5" id="KW-0560">Oxidoreductase</keyword>
<keyword evidence="1" id="KW-0432">Leucine biosynthesis</keyword>
<dbReference type="Pfam" id="PF00180">
    <property type="entry name" value="Iso_dh"/>
    <property type="match status" value="1"/>
</dbReference>
<name>A0A7C0YCE3_9BACT</name>
<evidence type="ECO:0000256" key="3">
    <source>
        <dbReference type="ARBA" id="ARBA00022723"/>
    </source>
</evidence>
<dbReference type="GO" id="GO:0005829">
    <property type="term" value="C:cytosol"/>
    <property type="evidence" value="ECO:0007669"/>
    <property type="project" value="TreeGrafter"/>
</dbReference>
<gene>
    <name evidence="9" type="ORF">ENF32_00200</name>
</gene>
<feature type="domain" description="Isopropylmalate dehydrogenase-like" evidence="8">
    <location>
        <begin position="1"/>
        <end position="88"/>
    </location>
</feature>
<sequence length="92" mass="9643">PSASLGDDKGLYEPVHGSAPDIAGQGVANPLAMILSAAMMLRYSFNEEEAARAVERAVASVLEEGYRTGDLHLGEGKLVNTKEMGDLVAGRV</sequence>
<dbReference type="InterPro" id="IPR004429">
    <property type="entry name" value="Isopropylmalate_DH"/>
</dbReference>